<name>A0A267MJM9_9FIRM</name>
<keyword evidence="3" id="KW-1185">Reference proteome</keyword>
<dbReference type="Pfam" id="PF02738">
    <property type="entry name" value="MoCoBD_1"/>
    <property type="match status" value="1"/>
</dbReference>
<dbReference type="SUPFAM" id="SSF54665">
    <property type="entry name" value="CO dehydrogenase molybdoprotein N-domain-like"/>
    <property type="match status" value="1"/>
</dbReference>
<dbReference type="InterPro" id="IPR008274">
    <property type="entry name" value="AldOxase/xan_DH_MoCoBD1"/>
</dbReference>
<accession>A0A267MJM9</accession>
<dbReference type="Proteomes" id="UP000216024">
    <property type="component" value="Unassembled WGS sequence"/>
</dbReference>
<protein>
    <submittedName>
        <fullName evidence="2">Aldehyde oxidase</fullName>
    </submittedName>
</protein>
<reference evidence="2 3" key="1">
    <citation type="submission" date="2017-06" db="EMBL/GenBank/DDBJ databases">
        <title>Draft genome sequence of anaerobic fermentative bacterium Anaeromicrobium sediminis DY2726D isolated from West Pacific Ocean sediments.</title>
        <authorList>
            <person name="Zeng X."/>
        </authorList>
    </citation>
    <scope>NUCLEOTIDE SEQUENCE [LARGE SCALE GENOMIC DNA]</scope>
    <source>
        <strain evidence="2 3">DY2726D</strain>
    </source>
</reference>
<dbReference type="SUPFAM" id="SSF56003">
    <property type="entry name" value="Molybdenum cofactor-binding domain"/>
    <property type="match status" value="1"/>
</dbReference>
<comment type="caution">
    <text evidence="2">The sequence shown here is derived from an EMBL/GenBank/DDBJ whole genome shotgun (WGS) entry which is preliminary data.</text>
</comment>
<dbReference type="RefSeq" id="WP_095133212.1">
    <property type="nucleotide sequence ID" value="NZ_NIBG01000006.1"/>
</dbReference>
<sequence length="421" mass="47111">MSDFRNIGKNLVRVDGKQKILGKATYPGDLYMEDMLYGVTVRSTEPHAYFSLDLSEAQNLHGVVKILTHEDITGENHHGVYFKDHEVFCKNKVRRIGDPLAFIIAESKNIAIEAKKRIKVEYEKLPTVFDPREAMKGNSPKIHGDSNVIYHYKCRKGDIEDGFEKCDVIVENEYKTSMVDHVFLQIESGLAYLEDDETVVICAATQYPHFDQIEIAEALGLPKEKIRIINPAVGGAFGGREDITMQIHIALGTLLTKRPIKVDYSREESFYAHSKRHPLYMKFKTGADNKGKLVAMEAEIVGDTGAYASWAVNVLRKAGVHATGPYEIPNVKIDSYAVYTNNPFCGAMRGFGATQTPVACEQQMDILAEKLGISPIEMRLKNCFRNNSTTATGQVLIESVPLERCIETVAKQMSFNESEMG</sequence>
<dbReference type="Gene3D" id="3.90.1170.50">
    <property type="entry name" value="Aldehyde oxidase/xanthine dehydrogenase, a/b hammerhead"/>
    <property type="match status" value="1"/>
</dbReference>
<dbReference type="Pfam" id="PF01315">
    <property type="entry name" value="Ald_Xan_dh_C"/>
    <property type="match status" value="1"/>
</dbReference>
<organism evidence="2 3">
    <name type="scientific">Anaeromicrobium sediminis</name>
    <dbReference type="NCBI Taxonomy" id="1478221"/>
    <lineage>
        <taxon>Bacteria</taxon>
        <taxon>Bacillati</taxon>
        <taxon>Bacillota</taxon>
        <taxon>Clostridia</taxon>
        <taxon>Peptostreptococcales</taxon>
        <taxon>Thermotaleaceae</taxon>
        <taxon>Anaeromicrobium</taxon>
    </lineage>
</organism>
<dbReference type="InterPro" id="IPR000674">
    <property type="entry name" value="Ald_Oxase/Xan_DH_a/b"/>
</dbReference>
<proteinExistence type="predicted"/>
<dbReference type="Gene3D" id="3.30.365.10">
    <property type="entry name" value="Aldehyde oxidase/xanthine dehydrogenase, molybdopterin binding domain"/>
    <property type="match status" value="3"/>
</dbReference>
<gene>
    <name evidence="2" type="ORF">CCE28_09220</name>
</gene>
<dbReference type="OrthoDB" id="9759099at2"/>
<dbReference type="EMBL" id="NIBG01000006">
    <property type="protein sequence ID" value="PAB59736.1"/>
    <property type="molecule type" value="Genomic_DNA"/>
</dbReference>
<dbReference type="InterPro" id="IPR016208">
    <property type="entry name" value="Ald_Oxase/xanthine_DH-like"/>
</dbReference>
<dbReference type="GO" id="GO:0016491">
    <property type="term" value="F:oxidoreductase activity"/>
    <property type="evidence" value="ECO:0007669"/>
    <property type="project" value="InterPro"/>
</dbReference>
<dbReference type="InterPro" id="IPR037165">
    <property type="entry name" value="AldOxase/xan_DH_Mopterin-bd_sf"/>
</dbReference>
<dbReference type="AlphaFoldDB" id="A0A267MJM9"/>
<dbReference type="InterPro" id="IPR036856">
    <property type="entry name" value="Ald_Oxase/Xan_DH_a/b_sf"/>
</dbReference>
<evidence type="ECO:0000313" key="3">
    <source>
        <dbReference type="Proteomes" id="UP000216024"/>
    </source>
</evidence>
<dbReference type="PANTHER" id="PTHR11908">
    <property type="entry name" value="XANTHINE DEHYDROGENASE"/>
    <property type="match status" value="1"/>
</dbReference>
<dbReference type="PANTHER" id="PTHR11908:SF157">
    <property type="entry name" value="XANTHINE DEHYDROGENASE SUBUNIT D-RELATED"/>
    <property type="match status" value="1"/>
</dbReference>
<dbReference type="GO" id="GO:0005506">
    <property type="term" value="F:iron ion binding"/>
    <property type="evidence" value="ECO:0007669"/>
    <property type="project" value="InterPro"/>
</dbReference>
<feature type="domain" description="Aldehyde oxidase/xanthine dehydrogenase a/b hammerhead" evidence="1">
    <location>
        <begin position="21"/>
        <end position="126"/>
    </location>
</feature>
<dbReference type="SMART" id="SM01008">
    <property type="entry name" value="Ald_Xan_dh_C"/>
    <property type="match status" value="1"/>
</dbReference>
<evidence type="ECO:0000313" key="2">
    <source>
        <dbReference type="EMBL" id="PAB59736.1"/>
    </source>
</evidence>
<evidence type="ECO:0000259" key="1">
    <source>
        <dbReference type="SMART" id="SM01008"/>
    </source>
</evidence>